<dbReference type="InterPro" id="IPR039532">
    <property type="entry name" value="TetR_C_Firmicutes"/>
</dbReference>
<evidence type="ECO:0000313" key="5">
    <source>
        <dbReference type="EMBL" id="GFZ33872.1"/>
    </source>
</evidence>
<dbReference type="Pfam" id="PF14278">
    <property type="entry name" value="TetR_C_8"/>
    <property type="match status" value="1"/>
</dbReference>
<dbReference type="SUPFAM" id="SSF46689">
    <property type="entry name" value="Homeodomain-like"/>
    <property type="match status" value="1"/>
</dbReference>
<gene>
    <name evidence="5" type="ORF">CSC2_43980</name>
</gene>
<keyword evidence="6" id="KW-1185">Reference proteome</keyword>
<evidence type="ECO:0000256" key="1">
    <source>
        <dbReference type="ARBA" id="ARBA00023125"/>
    </source>
</evidence>
<dbReference type="PANTHER" id="PTHR43479">
    <property type="entry name" value="ACREF/ENVCD OPERON REPRESSOR-RELATED"/>
    <property type="match status" value="1"/>
</dbReference>
<dbReference type="InterPro" id="IPR001647">
    <property type="entry name" value="HTH_TetR"/>
</dbReference>
<feature type="transmembrane region" description="Helical" evidence="3">
    <location>
        <begin position="145"/>
        <end position="164"/>
    </location>
</feature>
<accession>A0ABQ1EGB2</accession>
<name>A0ABQ1EGB2_9CLOT</name>
<reference evidence="5 6" key="1">
    <citation type="journal article" date="2021" name="Int. J. Syst. Evol. Microbiol.">
        <title>Clostridium zeae sp. nov., isolated from corn silage.</title>
        <authorList>
            <person name="Kobayashi H."/>
            <person name="Tanizawa Y."/>
            <person name="Yagura M."/>
            <person name="Sakamoto M."/>
            <person name="Ohkuma M."/>
            <person name="Tohno M."/>
        </authorList>
    </citation>
    <scope>NUCLEOTIDE SEQUENCE [LARGE SCALE GENOMIC DNA]</scope>
    <source>
        <strain evidence="5 6">CSC2</strain>
    </source>
</reference>
<organism evidence="5 6">
    <name type="scientific">Clostridium zeae</name>
    <dbReference type="NCBI Taxonomy" id="2759022"/>
    <lineage>
        <taxon>Bacteria</taxon>
        <taxon>Bacillati</taxon>
        <taxon>Bacillota</taxon>
        <taxon>Clostridia</taxon>
        <taxon>Eubacteriales</taxon>
        <taxon>Clostridiaceae</taxon>
        <taxon>Clostridium</taxon>
    </lineage>
</organism>
<evidence type="ECO:0000259" key="4">
    <source>
        <dbReference type="PROSITE" id="PS50977"/>
    </source>
</evidence>
<feature type="domain" description="HTH tetR-type" evidence="4">
    <location>
        <begin position="11"/>
        <end position="71"/>
    </location>
</feature>
<keyword evidence="3" id="KW-0472">Membrane</keyword>
<feature type="DNA-binding region" description="H-T-H motif" evidence="2">
    <location>
        <begin position="34"/>
        <end position="53"/>
    </location>
</feature>
<protein>
    <submittedName>
        <fullName evidence="5">TetR family transcriptional regulator</fullName>
    </submittedName>
</protein>
<dbReference type="InterPro" id="IPR009057">
    <property type="entry name" value="Homeodomain-like_sf"/>
</dbReference>
<dbReference type="Pfam" id="PF00440">
    <property type="entry name" value="TetR_N"/>
    <property type="match status" value="1"/>
</dbReference>
<keyword evidence="3" id="KW-0812">Transmembrane</keyword>
<dbReference type="RefSeq" id="WP_206872359.1">
    <property type="nucleotide sequence ID" value="NZ_BMBA01000007.1"/>
</dbReference>
<dbReference type="EMBL" id="BMBA01000007">
    <property type="protein sequence ID" value="GFZ33872.1"/>
    <property type="molecule type" value="Genomic_DNA"/>
</dbReference>
<keyword evidence="3" id="KW-1133">Transmembrane helix</keyword>
<comment type="caution">
    <text evidence="5">The sequence shown here is derived from an EMBL/GenBank/DDBJ whole genome shotgun (WGS) entry which is preliminary data.</text>
</comment>
<dbReference type="Proteomes" id="UP000663802">
    <property type="component" value="Unassembled WGS sequence"/>
</dbReference>
<dbReference type="InterPro" id="IPR050624">
    <property type="entry name" value="HTH-type_Tx_Regulator"/>
</dbReference>
<proteinExistence type="predicted"/>
<keyword evidence="1 2" id="KW-0238">DNA-binding</keyword>
<evidence type="ECO:0000313" key="6">
    <source>
        <dbReference type="Proteomes" id="UP000663802"/>
    </source>
</evidence>
<sequence length="199" mass="23506">MVQKAEYKSALRSRRLIREALLELIQEKDLEKITVTDIIKRADINRGTFYAHYQDLRAVMEQIENEVIDKIEELITAFHYKNFFQNPLPLLLKTAKWLEEDLEFYRILINANGSEKFLVKLREIFVKKIEIDSDIPDHIKKMPEFFIHAHFFAGGIINLFLVWIRGELSSSIEEICAEVSKILTIYSPHLMEEKHRPMS</sequence>
<dbReference type="Gene3D" id="1.10.357.10">
    <property type="entry name" value="Tetracycline Repressor, domain 2"/>
    <property type="match status" value="1"/>
</dbReference>
<evidence type="ECO:0000256" key="3">
    <source>
        <dbReference type="SAM" id="Phobius"/>
    </source>
</evidence>
<evidence type="ECO:0000256" key="2">
    <source>
        <dbReference type="PROSITE-ProRule" id="PRU00335"/>
    </source>
</evidence>
<dbReference type="PANTHER" id="PTHR43479:SF7">
    <property type="entry name" value="TETR-FAMILY TRANSCRIPTIONAL REGULATOR"/>
    <property type="match status" value="1"/>
</dbReference>
<dbReference type="PROSITE" id="PS50977">
    <property type="entry name" value="HTH_TETR_2"/>
    <property type="match status" value="1"/>
</dbReference>